<keyword evidence="2 3" id="KW-0378">Hydrolase</keyword>
<dbReference type="PIRSF" id="PIRSF003230">
    <property type="entry name" value="YbgC"/>
    <property type="match status" value="1"/>
</dbReference>
<dbReference type="AlphaFoldDB" id="A0A2W7R3P9"/>
<dbReference type="RefSeq" id="WP_111321814.1">
    <property type="nucleotide sequence ID" value="NZ_QKZT01000018.1"/>
</dbReference>
<dbReference type="GO" id="GO:0047617">
    <property type="term" value="F:fatty acyl-CoA hydrolase activity"/>
    <property type="evidence" value="ECO:0007669"/>
    <property type="project" value="TreeGrafter"/>
</dbReference>
<comment type="similarity">
    <text evidence="1">Belongs to the 4-hydroxybenzoyl-CoA thioesterase family.</text>
</comment>
<dbReference type="Proteomes" id="UP000248882">
    <property type="component" value="Unassembled WGS sequence"/>
</dbReference>
<proteinExistence type="inferred from homology"/>
<reference evidence="3 4" key="1">
    <citation type="submission" date="2018-06" db="EMBL/GenBank/DDBJ databases">
        <title>Genomic Encyclopedia of Archaeal and Bacterial Type Strains, Phase II (KMG-II): from individual species to whole genera.</title>
        <authorList>
            <person name="Goeker M."/>
        </authorList>
    </citation>
    <scope>NUCLEOTIDE SEQUENCE [LARGE SCALE GENOMIC DNA]</scope>
    <source>
        <strain evidence="3 4">DSM 19830</strain>
    </source>
</reference>
<evidence type="ECO:0000313" key="4">
    <source>
        <dbReference type="Proteomes" id="UP000248882"/>
    </source>
</evidence>
<dbReference type="InterPro" id="IPR006684">
    <property type="entry name" value="YbgC/YbaW"/>
</dbReference>
<gene>
    <name evidence="3" type="ORF">LV85_03524</name>
</gene>
<comment type="caution">
    <text evidence="3">The sequence shown here is derived from an EMBL/GenBank/DDBJ whole genome shotgun (WGS) entry which is preliminary data.</text>
</comment>
<evidence type="ECO:0000256" key="2">
    <source>
        <dbReference type="ARBA" id="ARBA00022801"/>
    </source>
</evidence>
<evidence type="ECO:0000313" key="3">
    <source>
        <dbReference type="EMBL" id="PZX48709.1"/>
    </source>
</evidence>
<name>A0A2W7R3P9_9BACT</name>
<sequence length="141" mass="16392">MKYIEDVIQVNIRFSEVDSLGIVWHGNYLKFFEDGRENLGLKYGMSYHDLYDNKLILPIVETSLKFKSVLKFGNVARLVTQLQYNQAAKVIYKYTVFNETTGKLAAVGETTQVFVNEDMELQLVTPPVFEDWKAKQVWLEK</sequence>
<dbReference type="InterPro" id="IPR029069">
    <property type="entry name" value="HotDog_dom_sf"/>
</dbReference>
<dbReference type="PANTHER" id="PTHR31793:SF27">
    <property type="entry name" value="NOVEL THIOESTERASE SUPERFAMILY DOMAIN AND SAPOSIN A-TYPE DOMAIN CONTAINING PROTEIN (0610012H03RIK)"/>
    <property type="match status" value="1"/>
</dbReference>
<dbReference type="InterPro" id="IPR050563">
    <property type="entry name" value="4-hydroxybenzoyl-CoA_TE"/>
</dbReference>
<organism evidence="3 4">
    <name type="scientific">Algoriphagus chordae</name>
    <dbReference type="NCBI Taxonomy" id="237019"/>
    <lineage>
        <taxon>Bacteria</taxon>
        <taxon>Pseudomonadati</taxon>
        <taxon>Bacteroidota</taxon>
        <taxon>Cytophagia</taxon>
        <taxon>Cytophagales</taxon>
        <taxon>Cyclobacteriaceae</taxon>
        <taxon>Algoriphagus</taxon>
    </lineage>
</organism>
<dbReference type="EMBL" id="QKZT01000018">
    <property type="protein sequence ID" value="PZX48709.1"/>
    <property type="molecule type" value="Genomic_DNA"/>
</dbReference>
<dbReference type="CDD" id="cd00586">
    <property type="entry name" value="4HBT"/>
    <property type="match status" value="1"/>
</dbReference>
<dbReference type="Pfam" id="PF13279">
    <property type="entry name" value="4HBT_2"/>
    <property type="match status" value="1"/>
</dbReference>
<evidence type="ECO:0000256" key="1">
    <source>
        <dbReference type="ARBA" id="ARBA00005953"/>
    </source>
</evidence>
<dbReference type="OrthoDB" id="9800856at2"/>
<dbReference type="SUPFAM" id="SSF54637">
    <property type="entry name" value="Thioesterase/thiol ester dehydrase-isomerase"/>
    <property type="match status" value="1"/>
</dbReference>
<keyword evidence="4" id="KW-1185">Reference proteome</keyword>
<protein>
    <submittedName>
        <fullName evidence="3">Acyl-CoA thioester hydrolase</fullName>
    </submittedName>
</protein>
<dbReference type="Gene3D" id="3.10.129.10">
    <property type="entry name" value="Hotdog Thioesterase"/>
    <property type="match status" value="1"/>
</dbReference>
<dbReference type="PANTHER" id="PTHR31793">
    <property type="entry name" value="4-HYDROXYBENZOYL-COA THIOESTERASE FAMILY MEMBER"/>
    <property type="match status" value="1"/>
</dbReference>
<accession>A0A2W7R3P9</accession>